<keyword evidence="2" id="KW-1185">Reference proteome</keyword>
<reference evidence="1 2" key="1">
    <citation type="submission" date="2016-10" db="EMBL/GenBank/DDBJ databases">
        <authorList>
            <person name="de Groot N.N."/>
        </authorList>
    </citation>
    <scope>NUCLEOTIDE SEQUENCE [LARGE SCALE GENOMIC DNA]</scope>
    <source>
        <strain evidence="1 2">DSM 19938</strain>
    </source>
</reference>
<dbReference type="AlphaFoldDB" id="A0A1H6YC56"/>
<protein>
    <submittedName>
        <fullName evidence="1">Uncharacterized protein</fullName>
    </submittedName>
</protein>
<proteinExistence type="predicted"/>
<accession>A0A1H6YC56</accession>
<evidence type="ECO:0000313" key="2">
    <source>
        <dbReference type="Proteomes" id="UP000199532"/>
    </source>
</evidence>
<evidence type="ECO:0000313" key="1">
    <source>
        <dbReference type="EMBL" id="SEJ38066.1"/>
    </source>
</evidence>
<name>A0A1H6YC56_9BACT</name>
<gene>
    <name evidence="1" type="ORF">SAMN04487995_4361</name>
</gene>
<dbReference type="STRING" id="408657.SAMN04487995_4361"/>
<sequence length="54" mass="5618">MCFNLSNPQMKNIHSGAPARVKNCGTGTFAAELFKVNAFSVSGIGLLGLFATNA</sequence>
<organism evidence="1 2">
    <name type="scientific">Dyadobacter koreensis</name>
    <dbReference type="NCBI Taxonomy" id="408657"/>
    <lineage>
        <taxon>Bacteria</taxon>
        <taxon>Pseudomonadati</taxon>
        <taxon>Bacteroidota</taxon>
        <taxon>Cytophagia</taxon>
        <taxon>Cytophagales</taxon>
        <taxon>Spirosomataceae</taxon>
        <taxon>Dyadobacter</taxon>
    </lineage>
</organism>
<dbReference type="Proteomes" id="UP000199532">
    <property type="component" value="Unassembled WGS sequence"/>
</dbReference>
<dbReference type="EMBL" id="FNXY01000007">
    <property type="protein sequence ID" value="SEJ38066.1"/>
    <property type="molecule type" value="Genomic_DNA"/>
</dbReference>